<keyword evidence="2" id="KW-1185">Reference proteome</keyword>
<gene>
    <name evidence="1" type="ORF">SISNIDRAFT_223274</name>
</gene>
<reference evidence="1 2" key="1">
    <citation type="journal article" date="2016" name="Mol. Biol. Evol.">
        <title>Comparative Genomics of Early-Diverging Mushroom-Forming Fungi Provides Insights into the Origins of Lignocellulose Decay Capabilities.</title>
        <authorList>
            <person name="Nagy L.G."/>
            <person name="Riley R."/>
            <person name="Tritt A."/>
            <person name="Adam C."/>
            <person name="Daum C."/>
            <person name="Floudas D."/>
            <person name="Sun H."/>
            <person name="Yadav J.S."/>
            <person name="Pangilinan J."/>
            <person name="Larsson K.H."/>
            <person name="Matsuura K."/>
            <person name="Barry K."/>
            <person name="Labutti K."/>
            <person name="Kuo R."/>
            <person name="Ohm R.A."/>
            <person name="Bhattacharya S.S."/>
            <person name="Shirouzu T."/>
            <person name="Yoshinaga Y."/>
            <person name="Martin F.M."/>
            <person name="Grigoriev I.V."/>
            <person name="Hibbett D.S."/>
        </authorList>
    </citation>
    <scope>NUCLEOTIDE SEQUENCE [LARGE SCALE GENOMIC DNA]</scope>
    <source>
        <strain evidence="1 2">HHB9708</strain>
    </source>
</reference>
<dbReference type="EMBL" id="KV419426">
    <property type="protein sequence ID" value="KZS89619.1"/>
    <property type="molecule type" value="Genomic_DNA"/>
</dbReference>
<dbReference type="AlphaFoldDB" id="A0A164QFZ6"/>
<evidence type="ECO:0000313" key="1">
    <source>
        <dbReference type="EMBL" id="KZS89619.1"/>
    </source>
</evidence>
<dbReference type="Proteomes" id="UP000076722">
    <property type="component" value="Unassembled WGS sequence"/>
</dbReference>
<evidence type="ECO:0000313" key="2">
    <source>
        <dbReference type="Proteomes" id="UP000076722"/>
    </source>
</evidence>
<sequence>MSSNWKTKMVASVRHRLLNSCIPSDHFTSESVVVSASLGNPSLSFNSQAFYVAKHTKAQKGVPLA</sequence>
<protein>
    <submittedName>
        <fullName evidence="1">Uncharacterized protein</fullName>
    </submittedName>
</protein>
<proteinExistence type="predicted"/>
<name>A0A164QFZ6_9AGAM</name>
<organism evidence="1 2">
    <name type="scientific">Sistotremastrum niveocremeum HHB9708</name>
    <dbReference type="NCBI Taxonomy" id="1314777"/>
    <lineage>
        <taxon>Eukaryota</taxon>
        <taxon>Fungi</taxon>
        <taxon>Dikarya</taxon>
        <taxon>Basidiomycota</taxon>
        <taxon>Agaricomycotina</taxon>
        <taxon>Agaricomycetes</taxon>
        <taxon>Sistotremastrales</taxon>
        <taxon>Sistotremastraceae</taxon>
        <taxon>Sertulicium</taxon>
        <taxon>Sertulicium niveocremeum</taxon>
    </lineage>
</organism>
<accession>A0A164QFZ6</accession>